<dbReference type="EC" id="4.1.99.12" evidence="6"/>
<evidence type="ECO:0000313" key="8">
    <source>
        <dbReference type="Proteomes" id="UP000608579"/>
    </source>
</evidence>
<evidence type="ECO:0000256" key="5">
    <source>
        <dbReference type="ARBA" id="ARBA00023239"/>
    </source>
</evidence>
<dbReference type="GO" id="GO:0009231">
    <property type="term" value="P:riboflavin biosynthetic process"/>
    <property type="evidence" value="ECO:0007669"/>
    <property type="project" value="UniProtKB-UniPathway"/>
</dbReference>
<keyword evidence="5 6" id="KW-0456">Lyase</keyword>
<dbReference type="GO" id="GO:0005829">
    <property type="term" value="C:cytosol"/>
    <property type="evidence" value="ECO:0007669"/>
    <property type="project" value="TreeGrafter"/>
</dbReference>
<accession>A0A832ZWY2</accession>
<dbReference type="SUPFAM" id="SSF55821">
    <property type="entry name" value="YrdC/RibB"/>
    <property type="match status" value="1"/>
</dbReference>
<keyword evidence="2 6" id="KW-0479">Metal-binding</keyword>
<dbReference type="EMBL" id="DQVM01000091">
    <property type="protein sequence ID" value="HIQ29857.1"/>
    <property type="molecule type" value="Genomic_DNA"/>
</dbReference>
<name>A0A832ZWY2_CALS0</name>
<comment type="cofactor">
    <cofactor evidence="6">
        <name>Mg(2+)</name>
        <dbReference type="ChEBI" id="CHEBI:18420"/>
    </cofactor>
    <cofactor evidence="6">
        <name>Mn(2+)</name>
        <dbReference type="ChEBI" id="CHEBI:29035"/>
    </cofactor>
    <text evidence="6">Binds 2 divalent metal cations per subunit. Magnesium or manganese.</text>
</comment>
<protein>
    <recommendedName>
        <fullName evidence="6">3,4-dihydroxy-2-butanone 4-phosphate synthase</fullName>
        <shortName evidence="6">DHBP synthase</shortName>
        <ecNumber evidence="6">4.1.99.12</ecNumber>
    </recommendedName>
</protein>
<dbReference type="PANTHER" id="PTHR21327:SF46">
    <property type="entry name" value="3,4-DIHYDROXY-2-BUTANONE 4-PHOSPHATE SYNTHASE"/>
    <property type="match status" value="1"/>
</dbReference>
<dbReference type="UniPathway" id="UPA00275">
    <property type="reaction ID" value="UER00399"/>
</dbReference>
<keyword evidence="4 6" id="KW-0464">Manganese</keyword>
<dbReference type="InterPro" id="IPR000422">
    <property type="entry name" value="DHBP_synthase_RibB"/>
</dbReference>
<dbReference type="Pfam" id="PF00926">
    <property type="entry name" value="DHBP_synthase"/>
    <property type="match status" value="1"/>
</dbReference>
<evidence type="ECO:0000256" key="2">
    <source>
        <dbReference type="ARBA" id="ARBA00022723"/>
    </source>
</evidence>
<reference evidence="7" key="1">
    <citation type="journal article" date="2020" name="ISME J.">
        <title>Gammaproteobacteria mediating utilization of methyl-, sulfur- and petroleum organic compounds in deep ocean hydrothermal plumes.</title>
        <authorList>
            <person name="Zhou Z."/>
            <person name="Liu Y."/>
            <person name="Pan J."/>
            <person name="Cron B.R."/>
            <person name="Toner B.M."/>
            <person name="Anantharaman K."/>
            <person name="Breier J.A."/>
            <person name="Dick G.J."/>
            <person name="Li M."/>
        </authorList>
    </citation>
    <scope>NUCLEOTIDE SEQUENCE</scope>
    <source>
        <strain evidence="7">SZUA-1515</strain>
    </source>
</reference>
<comment type="catalytic activity">
    <reaction evidence="6">
        <text>D-ribulose 5-phosphate = (2S)-2-hydroxy-3-oxobutyl phosphate + formate + H(+)</text>
        <dbReference type="Rhea" id="RHEA:18457"/>
        <dbReference type="ChEBI" id="CHEBI:15378"/>
        <dbReference type="ChEBI" id="CHEBI:15740"/>
        <dbReference type="ChEBI" id="CHEBI:58121"/>
        <dbReference type="ChEBI" id="CHEBI:58830"/>
        <dbReference type="EC" id="4.1.99.12"/>
    </reaction>
</comment>
<evidence type="ECO:0000313" key="7">
    <source>
        <dbReference type="EMBL" id="HIQ29857.1"/>
    </source>
</evidence>
<evidence type="ECO:0000256" key="4">
    <source>
        <dbReference type="ARBA" id="ARBA00023211"/>
    </source>
</evidence>
<comment type="similarity">
    <text evidence="6">Belongs to the DHBP synthase family.</text>
</comment>
<evidence type="ECO:0000256" key="1">
    <source>
        <dbReference type="ARBA" id="ARBA00022619"/>
    </source>
</evidence>
<dbReference type="AlphaFoldDB" id="A0A832ZWY2"/>
<dbReference type="Gene3D" id="3.90.870.10">
    <property type="entry name" value="DHBP synthase"/>
    <property type="match status" value="1"/>
</dbReference>
<keyword evidence="3 6" id="KW-0460">Magnesium</keyword>
<dbReference type="GO" id="GO:0046872">
    <property type="term" value="F:metal ion binding"/>
    <property type="evidence" value="ECO:0007669"/>
    <property type="project" value="UniProtKB-KW"/>
</dbReference>
<comment type="caution">
    <text evidence="7">The sequence shown here is derived from an EMBL/GenBank/DDBJ whole genome shotgun (WGS) entry which is preliminary data.</text>
</comment>
<comment type="subunit">
    <text evidence="6">Homodimer.</text>
</comment>
<evidence type="ECO:0000256" key="6">
    <source>
        <dbReference type="RuleBase" id="RU003843"/>
    </source>
</evidence>
<dbReference type="GO" id="GO:0008686">
    <property type="term" value="F:3,4-dihydroxy-2-butanone-4-phosphate synthase activity"/>
    <property type="evidence" value="ECO:0007669"/>
    <property type="project" value="UniProtKB-EC"/>
</dbReference>
<organism evidence="7 8">
    <name type="scientific">Caldiarchaeum subterraneum</name>
    <dbReference type="NCBI Taxonomy" id="311458"/>
    <lineage>
        <taxon>Archaea</taxon>
        <taxon>Nitrososphaerota</taxon>
        <taxon>Candidatus Caldarchaeales</taxon>
        <taxon>Candidatus Caldarchaeaceae</taxon>
        <taxon>Candidatus Caldarchaeum</taxon>
    </lineage>
</organism>
<sequence length="246" mass="27273">MNSVSKVENALKTFANGGVILVYDSSGREGEVDMMILGTYVTPEMVRRLRLEAGGLLCVAIDNKLADNLGIPYYHQLVEAAASSYPALERLLRKKMPYGDAPAFSITINHKSVYTGISDHERALTIRRFATLCSEYRNNPEALREAVAAEFSTPGHVHLLISSKSLFSGRRGHTEYAVALAKLAGRIPVVALAEMLDDDEPRALPIEKAERIARERGYQLLYGSEIEEFWKSVARGEVDEDSYSSF</sequence>
<proteinExistence type="inferred from homology"/>
<dbReference type="NCBIfam" id="TIGR00506">
    <property type="entry name" value="ribB"/>
    <property type="match status" value="1"/>
</dbReference>
<keyword evidence="1 6" id="KW-0686">Riboflavin biosynthesis</keyword>
<comment type="function">
    <text evidence="6">Catalyzes the conversion of D-ribulose 5-phosphate to formate and 3,4-dihydroxy-2-butanone 4-phosphate.</text>
</comment>
<dbReference type="Proteomes" id="UP000608579">
    <property type="component" value="Unassembled WGS sequence"/>
</dbReference>
<evidence type="ECO:0000256" key="3">
    <source>
        <dbReference type="ARBA" id="ARBA00022842"/>
    </source>
</evidence>
<dbReference type="InterPro" id="IPR017945">
    <property type="entry name" value="DHBP_synth_RibB-like_a/b_dom"/>
</dbReference>
<dbReference type="PANTHER" id="PTHR21327">
    <property type="entry name" value="GTP CYCLOHYDROLASE II-RELATED"/>
    <property type="match status" value="1"/>
</dbReference>
<comment type="pathway">
    <text evidence="6">Cofactor biosynthesis; riboflavin biosynthesis; 2-hydroxy-3-oxobutyl phosphate from D-ribulose 5-phosphate: step 1/1.</text>
</comment>
<gene>
    <name evidence="7" type="primary">ribB</name>
    <name evidence="7" type="ORF">EYH45_04755</name>
</gene>